<gene>
    <name evidence="9" type="ORF">H9906_08795</name>
</gene>
<reference evidence="9" key="1">
    <citation type="journal article" date="2021" name="PeerJ">
        <title>Extensive microbial diversity within the chicken gut microbiome revealed by metagenomics and culture.</title>
        <authorList>
            <person name="Gilroy R."/>
            <person name="Ravi A."/>
            <person name="Getino M."/>
            <person name="Pursley I."/>
            <person name="Horton D.L."/>
            <person name="Alikhan N.F."/>
            <person name="Baker D."/>
            <person name="Gharbi K."/>
            <person name="Hall N."/>
            <person name="Watson M."/>
            <person name="Adriaenssens E.M."/>
            <person name="Foster-Nyarko E."/>
            <person name="Jarju S."/>
            <person name="Secka A."/>
            <person name="Antonio M."/>
            <person name="Oren A."/>
            <person name="Chaudhuri R.R."/>
            <person name="La Ragione R."/>
            <person name="Hildebrand F."/>
            <person name="Pallen M.J."/>
        </authorList>
    </citation>
    <scope>NUCLEOTIDE SEQUENCE</scope>
    <source>
        <strain evidence="9">9264</strain>
    </source>
</reference>
<dbReference type="AlphaFoldDB" id="A0A9D2RJF4"/>
<dbReference type="EC" id="2.6.1.-" evidence="7"/>
<accession>A0A9D2RJF4</accession>
<evidence type="ECO:0000256" key="5">
    <source>
        <dbReference type="ARBA" id="ARBA00022679"/>
    </source>
</evidence>
<evidence type="ECO:0000256" key="2">
    <source>
        <dbReference type="ARBA" id="ARBA00007441"/>
    </source>
</evidence>
<proteinExistence type="inferred from homology"/>
<keyword evidence="4 7" id="KW-0032">Aminotransferase</keyword>
<evidence type="ECO:0000259" key="8">
    <source>
        <dbReference type="Pfam" id="PF00155"/>
    </source>
</evidence>
<dbReference type="GO" id="GO:0033585">
    <property type="term" value="P:L-phenylalanine biosynthetic process from chorismate via phenylpyruvate"/>
    <property type="evidence" value="ECO:0007669"/>
    <property type="project" value="TreeGrafter"/>
</dbReference>
<comment type="subunit">
    <text evidence="3">Homodimer.</text>
</comment>
<keyword evidence="5 7" id="KW-0808">Transferase</keyword>
<evidence type="ECO:0000256" key="4">
    <source>
        <dbReference type="ARBA" id="ARBA00022576"/>
    </source>
</evidence>
<dbReference type="InterPro" id="IPR015421">
    <property type="entry name" value="PyrdxlP-dep_Trfase_major"/>
</dbReference>
<dbReference type="Gene3D" id="3.40.640.10">
    <property type="entry name" value="Type I PLP-dependent aspartate aminotransferase-like (Major domain)"/>
    <property type="match status" value="1"/>
</dbReference>
<evidence type="ECO:0000256" key="1">
    <source>
        <dbReference type="ARBA" id="ARBA00001933"/>
    </source>
</evidence>
<dbReference type="InterPro" id="IPR015422">
    <property type="entry name" value="PyrdxlP-dep_Trfase_small"/>
</dbReference>
<dbReference type="GO" id="GO:0030170">
    <property type="term" value="F:pyridoxal phosphate binding"/>
    <property type="evidence" value="ECO:0007669"/>
    <property type="project" value="InterPro"/>
</dbReference>
<dbReference type="GO" id="GO:0004838">
    <property type="term" value="F:L-tyrosine-2-oxoglutarate transaminase activity"/>
    <property type="evidence" value="ECO:0007669"/>
    <property type="project" value="TreeGrafter"/>
</dbReference>
<dbReference type="InterPro" id="IPR000796">
    <property type="entry name" value="Asp_trans"/>
</dbReference>
<dbReference type="FunFam" id="3.90.1150.10:FF:000001">
    <property type="entry name" value="Aspartate aminotransferase"/>
    <property type="match status" value="1"/>
</dbReference>
<keyword evidence="6" id="KW-0663">Pyridoxal phosphate</keyword>
<evidence type="ECO:0000256" key="3">
    <source>
        <dbReference type="ARBA" id="ARBA00011738"/>
    </source>
</evidence>
<dbReference type="CDD" id="cd00609">
    <property type="entry name" value="AAT_like"/>
    <property type="match status" value="1"/>
</dbReference>
<dbReference type="NCBIfam" id="NF006719">
    <property type="entry name" value="PRK09257.1"/>
    <property type="match status" value="1"/>
</dbReference>
<dbReference type="GO" id="GO:0042802">
    <property type="term" value="F:identical protein binding"/>
    <property type="evidence" value="ECO:0007669"/>
    <property type="project" value="TreeGrafter"/>
</dbReference>
<dbReference type="Pfam" id="PF00155">
    <property type="entry name" value="Aminotran_1_2"/>
    <property type="match status" value="1"/>
</dbReference>
<dbReference type="InterPro" id="IPR015424">
    <property type="entry name" value="PyrdxlP-dep_Trfase"/>
</dbReference>
<organism evidence="9 10">
    <name type="scientific">Candidatus Paenalcaligenes intestinipullorum</name>
    <dbReference type="NCBI Taxonomy" id="2838718"/>
    <lineage>
        <taxon>Bacteria</taxon>
        <taxon>Pseudomonadati</taxon>
        <taxon>Pseudomonadota</taxon>
        <taxon>Betaproteobacteria</taxon>
        <taxon>Burkholderiales</taxon>
        <taxon>Alcaligenaceae</taxon>
        <taxon>Paenalcaligenes</taxon>
    </lineage>
</organism>
<dbReference type="FunFam" id="3.40.640.10:FF:000015">
    <property type="entry name" value="Aspartate aminotransferase"/>
    <property type="match status" value="1"/>
</dbReference>
<dbReference type="PRINTS" id="PR00799">
    <property type="entry name" value="TRANSAMINASE"/>
</dbReference>
<reference evidence="9" key="2">
    <citation type="submission" date="2021-04" db="EMBL/GenBank/DDBJ databases">
        <authorList>
            <person name="Gilroy R."/>
        </authorList>
    </citation>
    <scope>NUCLEOTIDE SEQUENCE</scope>
    <source>
        <strain evidence="9">9264</strain>
    </source>
</reference>
<sequence length="399" mass="43753">MTSLFVSVTQAPRDPILGLNEQYNADSRSNKVNLGVGVYYDDVGRLPLMKAVQAAEAKLTAAANARGYLPIEGMADYNRGAQQLLLGADSPAIKEGRAVTVQTLGGTGALKIGADFLKQLVPNATVLISDPSWENHRALFETAGFPVNTYRYYDPTTRRLDFDGMLADLKAQPANTIVVLHACCHNPTGVDPTFEQWQHIADVVQENKLIPFLDIAYQGFGQGLDEDAAAVRLFAERGINTFISSSFSKSFSLYGERVGALTLLTHSAEEAQRVLSQVKRVIRTNYSNPPTHGGKVVALILNDPELFALWRDELAEMRGRIRSMREQLVAQLQQLNAKQNFDFVLQQQGMFSYSGLNAAQVDRLRDEQGIYAVGTGRICVAALNSTNLQVVCQAITNVL</sequence>
<name>A0A9D2RJF4_9BURK</name>
<protein>
    <recommendedName>
        <fullName evidence="7">Aminotransferase</fullName>
        <ecNumber evidence="7">2.6.1.-</ecNumber>
    </recommendedName>
</protein>
<comment type="cofactor">
    <cofactor evidence="1 7">
        <name>pyridoxal 5'-phosphate</name>
        <dbReference type="ChEBI" id="CHEBI:597326"/>
    </cofactor>
</comment>
<dbReference type="EMBL" id="DWUQ01000183">
    <property type="protein sequence ID" value="HJD45104.1"/>
    <property type="molecule type" value="Genomic_DNA"/>
</dbReference>
<dbReference type="SUPFAM" id="SSF53383">
    <property type="entry name" value="PLP-dependent transferases"/>
    <property type="match status" value="1"/>
</dbReference>
<dbReference type="PANTHER" id="PTHR11879">
    <property type="entry name" value="ASPARTATE AMINOTRANSFERASE"/>
    <property type="match status" value="1"/>
</dbReference>
<dbReference type="InterPro" id="IPR004838">
    <property type="entry name" value="NHTrfase_class1_PyrdxlP-BS"/>
</dbReference>
<dbReference type="PROSITE" id="PS00105">
    <property type="entry name" value="AA_TRANSFER_CLASS_1"/>
    <property type="match status" value="1"/>
</dbReference>
<dbReference type="GO" id="GO:0005829">
    <property type="term" value="C:cytosol"/>
    <property type="evidence" value="ECO:0007669"/>
    <property type="project" value="TreeGrafter"/>
</dbReference>
<dbReference type="Gene3D" id="3.90.1150.10">
    <property type="entry name" value="Aspartate Aminotransferase, domain 1"/>
    <property type="match status" value="1"/>
</dbReference>
<evidence type="ECO:0000256" key="7">
    <source>
        <dbReference type="RuleBase" id="RU000481"/>
    </source>
</evidence>
<comment type="caution">
    <text evidence="9">The sequence shown here is derived from an EMBL/GenBank/DDBJ whole genome shotgun (WGS) entry which is preliminary data.</text>
</comment>
<evidence type="ECO:0000256" key="6">
    <source>
        <dbReference type="ARBA" id="ARBA00022898"/>
    </source>
</evidence>
<dbReference type="InterPro" id="IPR004839">
    <property type="entry name" value="Aminotransferase_I/II_large"/>
</dbReference>
<evidence type="ECO:0000313" key="9">
    <source>
        <dbReference type="EMBL" id="HJD45104.1"/>
    </source>
</evidence>
<dbReference type="PANTHER" id="PTHR11879:SF37">
    <property type="entry name" value="AROMATIC-AMINO-ACID AMINOTRANSFERASE"/>
    <property type="match status" value="1"/>
</dbReference>
<comment type="similarity">
    <text evidence="2 7">Belongs to the class-I pyridoxal-phosphate-dependent aminotransferase family.</text>
</comment>
<dbReference type="Proteomes" id="UP000823889">
    <property type="component" value="Unassembled WGS sequence"/>
</dbReference>
<feature type="domain" description="Aminotransferase class I/classII large" evidence="8">
    <location>
        <begin position="30"/>
        <end position="395"/>
    </location>
</feature>
<evidence type="ECO:0000313" key="10">
    <source>
        <dbReference type="Proteomes" id="UP000823889"/>
    </source>
</evidence>